<dbReference type="SUPFAM" id="SSF46785">
    <property type="entry name" value="Winged helix' DNA-binding domain"/>
    <property type="match status" value="1"/>
</dbReference>
<gene>
    <name evidence="2" type="ORF">SAMN05444342_3838</name>
    <name evidence="1" type="ORF">ZOD2009_00670</name>
</gene>
<dbReference type="Proteomes" id="UP000003751">
    <property type="component" value="Unassembled WGS sequence"/>
</dbReference>
<dbReference type="EMBL" id="AEMG01000002">
    <property type="protein sequence ID" value="EFW93611.1"/>
    <property type="molecule type" value="Genomic_DNA"/>
</dbReference>
<keyword evidence="4" id="KW-1185">Reference proteome</keyword>
<dbReference type="Proteomes" id="UP000184203">
    <property type="component" value="Unassembled WGS sequence"/>
</dbReference>
<sequence length="161" mass="18208">MVSVTRLSIETSLPVDENELTPAEKGVLNLLAEGRCTPAYVGSELAIGADTARSVLDGFRDVDIVGKPYRGLYELQVGEETDHEKYRNTEAVLFDVPFDDDQFRPTERGILNLLAEGRAIPAYLAQELDVTQEWVKNRLHELTRLGLVRRRYRGLYELDVD</sequence>
<proteinExistence type="predicted"/>
<evidence type="ECO:0000313" key="3">
    <source>
        <dbReference type="Proteomes" id="UP000003751"/>
    </source>
</evidence>
<reference evidence="2" key="3">
    <citation type="submission" date="2016-11" db="EMBL/GenBank/DDBJ databases">
        <authorList>
            <person name="Jaros S."/>
            <person name="Januszkiewicz K."/>
            <person name="Wedrychowicz H."/>
        </authorList>
    </citation>
    <scope>NUCLEOTIDE SEQUENCE [LARGE SCALE GENOMIC DNA]</scope>
    <source>
        <strain evidence="2">DX253</strain>
    </source>
</reference>
<evidence type="ECO:0000313" key="1">
    <source>
        <dbReference type="EMBL" id="EFW93611.1"/>
    </source>
</evidence>
<dbReference type="OrthoDB" id="275628at2157"/>
<name>E7QNV8_HALPU</name>
<protein>
    <submittedName>
        <fullName evidence="1">Uncharacterized protein</fullName>
    </submittedName>
</protein>
<reference evidence="1 3" key="1">
    <citation type="journal article" date="2014" name="ISME J.">
        <title>Trehalose/2-sulfotrehalose biosynthesis and glycine-betaine uptake are widely spread mechanisms for osmoadaptation in the Halobacteriales.</title>
        <authorList>
            <person name="Youssef N.H."/>
            <person name="Savage-Ashlock K.N."/>
            <person name="McCully A.L."/>
            <person name="Luedtke B."/>
            <person name="Shaw E.I."/>
            <person name="Hoff W.D."/>
            <person name="Elshahed M.S."/>
        </authorList>
    </citation>
    <scope>NUCLEOTIDE SEQUENCE [LARGE SCALE GENOMIC DNA]</scope>
    <source>
        <strain evidence="1 3">DX253</strain>
    </source>
</reference>
<evidence type="ECO:0000313" key="2">
    <source>
        <dbReference type="EMBL" id="SHL45470.1"/>
    </source>
</evidence>
<dbReference type="PATRIC" id="fig|797209.4.peg.113"/>
<evidence type="ECO:0000313" key="4">
    <source>
        <dbReference type="Proteomes" id="UP000184203"/>
    </source>
</evidence>
<dbReference type="RefSeq" id="WP_007976049.1">
    <property type="nucleotide sequence ID" value="NZ_AEMG01000002.1"/>
</dbReference>
<dbReference type="InterPro" id="IPR036388">
    <property type="entry name" value="WH-like_DNA-bd_sf"/>
</dbReference>
<organism evidence="1 3">
    <name type="scientific">Haladaptatus paucihalophilus DX253</name>
    <dbReference type="NCBI Taxonomy" id="797209"/>
    <lineage>
        <taxon>Archaea</taxon>
        <taxon>Methanobacteriati</taxon>
        <taxon>Methanobacteriota</taxon>
        <taxon>Stenosarchaea group</taxon>
        <taxon>Halobacteria</taxon>
        <taxon>Halobacteriales</taxon>
        <taxon>Haladaptataceae</taxon>
        <taxon>Haladaptatus</taxon>
    </lineage>
</organism>
<dbReference type="AlphaFoldDB" id="E7QNV8"/>
<reference evidence="4" key="2">
    <citation type="submission" date="2016-11" db="EMBL/GenBank/DDBJ databases">
        <authorList>
            <person name="Varghese N."/>
            <person name="Submissions S."/>
        </authorList>
    </citation>
    <scope>NUCLEOTIDE SEQUENCE [LARGE SCALE GENOMIC DNA]</scope>
    <source>
        <strain evidence="4">DX253</strain>
    </source>
</reference>
<dbReference type="EMBL" id="FRAN01000007">
    <property type="protein sequence ID" value="SHL45470.1"/>
    <property type="molecule type" value="Genomic_DNA"/>
</dbReference>
<dbReference type="Gene3D" id="1.10.10.10">
    <property type="entry name" value="Winged helix-like DNA-binding domain superfamily/Winged helix DNA-binding domain"/>
    <property type="match status" value="1"/>
</dbReference>
<accession>E7QNV8</accession>
<dbReference type="InterPro" id="IPR036390">
    <property type="entry name" value="WH_DNA-bd_sf"/>
</dbReference>